<feature type="signal peptide" evidence="2">
    <location>
        <begin position="1"/>
        <end position="27"/>
    </location>
</feature>
<evidence type="ECO:0000256" key="1">
    <source>
        <dbReference type="SAM" id="MobiDB-lite"/>
    </source>
</evidence>
<organism evidence="3 4">
    <name type="scientific">Streptomyces alboniger</name>
    <dbReference type="NCBI Taxonomy" id="132473"/>
    <lineage>
        <taxon>Bacteria</taxon>
        <taxon>Bacillati</taxon>
        <taxon>Actinomycetota</taxon>
        <taxon>Actinomycetes</taxon>
        <taxon>Kitasatosporales</taxon>
        <taxon>Streptomycetaceae</taxon>
        <taxon>Streptomyces</taxon>
        <taxon>Streptomyces aurantiacus group</taxon>
    </lineage>
</organism>
<dbReference type="RefSeq" id="WP_055535537.1">
    <property type="nucleotide sequence ID" value="NZ_CP023695.1"/>
</dbReference>
<evidence type="ECO:0000313" key="3">
    <source>
        <dbReference type="EMBL" id="QEV18637.1"/>
    </source>
</evidence>
<keyword evidence="2" id="KW-0732">Signal</keyword>
<protein>
    <recommendedName>
        <fullName evidence="5">ATP-binding protein</fullName>
    </recommendedName>
</protein>
<evidence type="ECO:0000256" key="2">
    <source>
        <dbReference type="SAM" id="SignalP"/>
    </source>
</evidence>
<proteinExistence type="predicted"/>
<keyword evidence="4" id="KW-1185">Reference proteome</keyword>
<gene>
    <name evidence="3" type="ORF">CP975_15075</name>
</gene>
<dbReference type="Proteomes" id="UP000326553">
    <property type="component" value="Chromosome"/>
</dbReference>
<sequence length="67" mass="6539">MTRTKKAFVALALSAAVAGGAATPAFAGHQAPVTPKGAGTGPLSPLGDSHIPVTPQGDSHIPVTPQD</sequence>
<dbReference type="KEGG" id="salw:CP975_15075"/>
<name>A0A5J6HN92_STRAD</name>
<evidence type="ECO:0008006" key="5">
    <source>
        <dbReference type="Google" id="ProtNLM"/>
    </source>
</evidence>
<accession>A0A5J6HN92</accession>
<dbReference type="AlphaFoldDB" id="A0A5J6HN92"/>
<evidence type="ECO:0000313" key="4">
    <source>
        <dbReference type="Proteomes" id="UP000326553"/>
    </source>
</evidence>
<dbReference type="EMBL" id="CP023695">
    <property type="protein sequence ID" value="QEV18637.1"/>
    <property type="molecule type" value="Genomic_DNA"/>
</dbReference>
<feature type="chain" id="PRO_5023894007" description="ATP-binding protein" evidence="2">
    <location>
        <begin position="28"/>
        <end position="67"/>
    </location>
</feature>
<reference evidence="3 4" key="1">
    <citation type="submission" date="2017-09" db="EMBL/GenBank/DDBJ databases">
        <authorList>
            <person name="Lee N."/>
            <person name="Cho B.-K."/>
        </authorList>
    </citation>
    <scope>NUCLEOTIDE SEQUENCE [LARGE SCALE GENOMIC DNA]</scope>
    <source>
        <strain evidence="3 4">ATCC 12461</strain>
    </source>
</reference>
<feature type="region of interest" description="Disordered" evidence="1">
    <location>
        <begin position="26"/>
        <end position="67"/>
    </location>
</feature>